<comment type="function">
    <text evidence="8">Catalyzes the conversion of 2 pyruvate molecules into acetolactate in the first common step of the biosynthetic pathway of the branched-amino acids such as leucine, isoleucine, and valine.</text>
</comment>
<dbReference type="InterPro" id="IPR054480">
    <property type="entry name" value="AHAS_small-like_ACT"/>
</dbReference>
<dbReference type="EC" id="2.2.1.6" evidence="8"/>
<dbReference type="CDD" id="cd04878">
    <property type="entry name" value="ACT_AHAS"/>
    <property type="match status" value="1"/>
</dbReference>
<dbReference type="NCBIfam" id="NF008864">
    <property type="entry name" value="PRK11895.1"/>
    <property type="match status" value="1"/>
</dbReference>
<protein>
    <recommendedName>
        <fullName evidence="7 8">Acetolactate synthase small subunit</fullName>
        <shortName evidence="8">AHAS</shortName>
        <shortName evidence="8">ALS</shortName>
        <ecNumber evidence="8">2.2.1.6</ecNumber>
    </recommendedName>
    <alternativeName>
        <fullName evidence="8">Acetohydroxy-acid synthase small subunit</fullName>
    </alternativeName>
</protein>
<dbReference type="Pfam" id="PF22629">
    <property type="entry name" value="ACT_AHAS_ss"/>
    <property type="match status" value="1"/>
</dbReference>
<dbReference type="GO" id="GO:0009097">
    <property type="term" value="P:isoleucine biosynthetic process"/>
    <property type="evidence" value="ECO:0007669"/>
    <property type="project" value="UniProtKB-UniRule"/>
</dbReference>
<dbReference type="GO" id="GO:1990610">
    <property type="term" value="F:acetolactate synthase regulator activity"/>
    <property type="evidence" value="ECO:0007669"/>
    <property type="project" value="UniProtKB-UniRule"/>
</dbReference>
<evidence type="ECO:0000256" key="4">
    <source>
        <dbReference type="ARBA" id="ARBA00022605"/>
    </source>
</evidence>
<keyword evidence="6 8" id="KW-0100">Branched-chain amino acid biosynthesis</keyword>
<dbReference type="InterPro" id="IPR027271">
    <property type="entry name" value="Acetolactate_synth/TF_NikR_C"/>
</dbReference>
<dbReference type="InterPro" id="IPR019455">
    <property type="entry name" value="Acetolactate_synth_ssu_C"/>
</dbReference>
<feature type="domain" description="ACT" evidence="9">
    <location>
        <begin position="4"/>
        <end position="78"/>
    </location>
</feature>
<dbReference type="InterPro" id="IPR039557">
    <property type="entry name" value="AHAS_ACT"/>
</dbReference>
<dbReference type="GO" id="GO:0005829">
    <property type="term" value="C:cytosol"/>
    <property type="evidence" value="ECO:0007669"/>
    <property type="project" value="TreeGrafter"/>
</dbReference>
<dbReference type="EMBL" id="MF101416">
    <property type="protein sequence ID" value="ARW61012.1"/>
    <property type="molecule type" value="Genomic_DNA"/>
</dbReference>
<evidence type="ECO:0000256" key="5">
    <source>
        <dbReference type="ARBA" id="ARBA00022679"/>
    </source>
</evidence>
<dbReference type="PANTHER" id="PTHR30239">
    <property type="entry name" value="ACETOLACTATE SYNTHASE SMALL SUBUNIT"/>
    <property type="match status" value="1"/>
</dbReference>
<dbReference type="UniPathway" id="UPA00047">
    <property type="reaction ID" value="UER00055"/>
</dbReference>
<dbReference type="InterPro" id="IPR045865">
    <property type="entry name" value="ACT-like_dom_sf"/>
</dbReference>
<organism evidence="10">
    <name type="scientific">Caloglossa monosticha</name>
    <dbReference type="NCBI Taxonomy" id="76906"/>
    <lineage>
        <taxon>Eukaryota</taxon>
        <taxon>Rhodophyta</taxon>
        <taxon>Florideophyceae</taxon>
        <taxon>Rhodymeniophycidae</taxon>
        <taxon>Ceramiales</taxon>
        <taxon>Delesseriaceae</taxon>
        <taxon>Caloglossa</taxon>
    </lineage>
</organism>
<comment type="catalytic activity">
    <reaction evidence="8">
        <text>2 pyruvate + H(+) = (2S)-2-acetolactate + CO2</text>
        <dbReference type="Rhea" id="RHEA:25249"/>
        <dbReference type="ChEBI" id="CHEBI:15361"/>
        <dbReference type="ChEBI" id="CHEBI:15378"/>
        <dbReference type="ChEBI" id="CHEBI:16526"/>
        <dbReference type="ChEBI" id="CHEBI:58476"/>
        <dbReference type="EC" id="2.2.1.6"/>
    </reaction>
</comment>
<evidence type="ECO:0000256" key="7">
    <source>
        <dbReference type="ARBA" id="ARBA00068256"/>
    </source>
</evidence>
<dbReference type="NCBIfam" id="TIGR00119">
    <property type="entry name" value="acolac_sm"/>
    <property type="match status" value="1"/>
</dbReference>
<keyword evidence="10" id="KW-0934">Plastid</keyword>
<evidence type="ECO:0000313" key="10">
    <source>
        <dbReference type="EMBL" id="ARW61012.1"/>
    </source>
</evidence>
<accession>A0A1Z1M505</accession>
<dbReference type="FunFam" id="3.30.70.1150:FF:000001">
    <property type="entry name" value="Acetolactate synthase small subunit"/>
    <property type="match status" value="1"/>
</dbReference>
<dbReference type="SUPFAM" id="SSF55021">
    <property type="entry name" value="ACT-like"/>
    <property type="match status" value="2"/>
</dbReference>
<comment type="pathway">
    <text evidence="1 8">Amino-acid biosynthesis; L-isoleucine biosynthesis; L-isoleucine from 2-oxobutanoate: step 1/4.</text>
</comment>
<sequence length="176" mass="19878">MKHTISVLVQNQSGVLSRIAGLFARRGFNILSLAVGHTEKPEVSRIIMVVKGDNKTIEQLTKQLHKLINVLKVQNITNVPCVDRELVLIKVHINKIDRTNLLEIAKIFRAKVVDLSHDYLILEVTGDSGKIFAIEQLLSKYNVVEIARTGKIALIRESNINTEYLKKSLNININYI</sequence>
<comment type="similarity">
    <text evidence="3 8">Belongs to the acetolactate synthase small subunit family.</text>
</comment>
<dbReference type="RefSeq" id="YP_009392450.1">
    <property type="nucleotide sequence ID" value="NC_035263.1"/>
</dbReference>
<dbReference type="FunFam" id="3.30.70.260:FF:000001">
    <property type="entry name" value="Acetolactate synthase, small subunit"/>
    <property type="match status" value="1"/>
</dbReference>
<evidence type="ECO:0000256" key="1">
    <source>
        <dbReference type="ARBA" id="ARBA00004974"/>
    </source>
</evidence>
<dbReference type="AlphaFoldDB" id="A0A1Z1M505"/>
<keyword evidence="10" id="KW-0150">Chloroplast</keyword>
<dbReference type="InterPro" id="IPR004789">
    <property type="entry name" value="Acetalactate_synth_ssu"/>
</dbReference>
<dbReference type="InterPro" id="IPR002912">
    <property type="entry name" value="ACT_dom"/>
</dbReference>
<dbReference type="Pfam" id="PF10369">
    <property type="entry name" value="ALS_ss_C"/>
    <property type="match status" value="1"/>
</dbReference>
<dbReference type="GeneID" id="33353985"/>
<evidence type="ECO:0000256" key="3">
    <source>
        <dbReference type="ARBA" id="ARBA00006341"/>
    </source>
</evidence>
<reference evidence="10" key="1">
    <citation type="journal article" date="2017" name="J. Phycol.">
        <title>Analysis of chloroplast genomes and a supermatrix inform reclassification of the Rhodomelaceae (Rhodophyta).</title>
        <authorList>
            <person name="Diaz-Tapia P."/>
            <person name="Maggs C.A."/>
            <person name="West J.A."/>
            <person name="Verbruggen H."/>
        </authorList>
    </citation>
    <scope>NUCLEOTIDE SEQUENCE</scope>
    <source>
        <strain evidence="10">JW3046</strain>
    </source>
</reference>
<evidence type="ECO:0000259" key="9">
    <source>
        <dbReference type="PROSITE" id="PS51671"/>
    </source>
</evidence>
<dbReference type="GO" id="GO:0003984">
    <property type="term" value="F:acetolactate synthase activity"/>
    <property type="evidence" value="ECO:0007669"/>
    <property type="project" value="UniProtKB-UniRule"/>
</dbReference>
<evidence type="ECO:0000256" key="8">
    <source>
        <dbReference type="RuleBase" id="RU368092"/>
    </source>
</evidence>
<dbReference type="UniPathway" id="UPA00049">
    <property type="reaction ID" value="UER00059"/>
</dbReference>
<proteinExistence type="inferred from homology"/>
<dbReference type="Gene3D" id="3.30.70.1150">
    <property type="entry name" value="ACT-like. Chain A, domain 2"/>
    <property type="match status" value="1"/>
</dbReference>
<keyword evidence="5 8" id="KW-0808">Transferase</keyword>
<evidence type="ECO:0000256" key="6">
    <source>
        <dbReference type="ARBA" id="ARBA00023304"/>
    </source>
</evidence>
<gene>
    <name evidence="10" type="primary">ilvH</name>
</gene>
<dbReference type="PANTHER" id="PTHR30239:SF0">
    <property type="entry name" value="ACETOLACTATE SYNTHASE SMALL SUBUNIT 1, CHLOROPLASTIC"/>
    <property type="match status" value="1"/>
</dbReference>
<dbReference type="PROSITE" id="PS51671">
    <property type="entry name" value="ACT"/>
    <property type="match status" value="1"/>
</dbReference>
<dbReference type="GO" id="GO:0009099">
    <property type="term" value="P:L-valine biosynthetic process"/>
    <property type="evidence" value="ECO:0007669"/>
    <property type="project" value="UniProtKB-UniRule"/>
</dbReference>
<comment type="subunit">
    <text evidence="8">Dimer of large and small chains.</text>
</comment>
<comment type="pathway">
    <text evidence="2 8">Amino-acid biosynthesis; L-valine biosynthesis; L-valine from pyruvate: step 1/4.</text>
</comment>
<name>A0A1Z1M505_9FLOR</name>
<evidence type="ECO:0000256" key="2">
    <source>
        <dbReference type="ARBA" id="ARBA00005025"/>
    </source>
</evidence>
<keyword evidence="4 8" id="KW-0028">Amino-acid biosynthesis</keyword>
<dbReference type="Gene3D" id="3.30.70.260">
    <property type="match status" value="1"/>
</dbReference>
<geneLocation type="chloroplast" evidence="10"/>